<organism evidence="2">
    <name type="scientific">Candidatus Kentrum sp. DK</name>
    <dbReference type="NCBI Taxonomy" id="2126562"/>
    <lineage>
        <taxon>Bacteria</taxon>
        <taxon>Pseudomonadati</taxon>
        <taxon>Pseudomonadota</taxon>
        <taxon>Gammaproteobacteria</taxon>
        <taxon>Candidatus Kentrum</taxon>
    </lineage>
</organism>
<dbReference type="EMBL" id="CAADEX010000068">
    <property type="protein sequence ID" value="VFJ57709.1"/>
    <property type="molecule type" value="Genomic_DNA"/>
</dbReference>
<feature type="region of interest" description="Disordered" evidence="1">
    <location>
        <begin position="1"/>
        <end position="29"/>
    </location>
</feature>
<accession>A0A450SUQ3</accession>
<evidence type="ECO:0000256" key="1">
    <source>
        <dbReference type="SAM" id="MobiDB-lite"/>
    </source>
</evidence>
<dbReference type="AlphaFoldDB" id="A0A450SUQ3"/>
<sequence>MGATATQPLHPIGKEKTDRIYLPDEKNAPELTPRMEADIDRRLAIAQEEIKNGQYVRLDDEFMERFLEEAHRRNAGIIEASQSDQSAK</sequence>
<protein>
    <submittedName>
        <fullName evidence="2">Uncharacterized protein</fullName>
    </submittedName>
</protein>
<gene>
    <name evidence="2" type="ORF">BECKDK2373B_GA0170837_106812</name>
    <name evidence="3" type="ORF">BECKDK2373C_GA0170839_107131</name>
</gene>
<reference evidence="2" key="1">
    <citation type="submission" date="2019-02" db="EMBL/GenBank/DDBJ databases">
        <authorList>
            <person name="Gruber-Vodicka R. H."/>
            <person name="Seah K. B. B."/>
        </authorList>
    </citation>
    <scope>NUCLEOTIDE SEQUENCE</scope>
    <source>
        <strain evidence="3">BECK_DK161</strain>
        <strain evidence="2">BECK_DK47</strain>
    </source>
</reference>
<evidence type="ECO:0000313" key="3">
    <source>
        <dbReference type="EMBL" id="VFJ59442.1"/>
    </source>
</evidence>
<feature type="compositionally biased region" description="Basic and acidic residues" evidence="1">
    <location>
        <begin position="12"/>
        <end position="29"/>
    </location>
</feature>
<name>A0A450SUQ3_9GAMM</name>
<dbReference type="EMBL" id="CAADEY010000071">
    <property type="protein sequence ID" value="VFJ59442.1"/>
    <property type="molecule type" value="Genomic_DNA"/>
</dbReference>
<proteinExistence type="predicted"/>
<evidence type="ECO:0000313" key="2">
    <source>
        <dbReference type="EMBL" id="VFJ57709.1"/>
    </source>
</evidence>